<feature type="coiled-coil region" evidence="4">
    <location>
        <begin position="120"/>
        <end position="147"/>
    </location>
</feature>
<dbReference type="Pfam" id="PF00392">
    <property type="entry name" value="GntR"/>
    <property type="match status" value="1"/>
</dbReference>
<keyword evidence="3" id="KW-0804">Transcription</keyword>
<dbReference type="Proteomes" id="UP000183038">
    <property type="component" value="Unassembled WGS sequence"/>
</dbReference>
<dbReference type="PANTHER" id="PTHR43537:SF5">
    <property type="entry name" value="UXU OPERON TRANSCRIPTIONAL REGULATOR"/>
    <property type="match status" value="1"/>
</dbReference>
<dbReference type="PROSITE" id="PS50949">
    <property type="entry name" value="HTH_GNTR"/>
    <property type="match status" value="1"/>
</dbReference>
<dbReference type="SUPFAM" id="SSF46785">
    <property type="entry name" value="Winged helix' DNA-binding domain"/>
    <property type="match status" value="1"/>
</dbReference>
<evidence type="ECO:0000259" key="5">
    <source>
        <dbReference type="PROSITE" id="PS50949"/>
    </source>
</evidence>
<evidence type="ECO:0000256" key="2">
    <source>
        <dbReference type="ARBA" id="ARBA00023125"/>
    </source>
</evidence>
<dbReference type="Gene3D" id="1.10.10.10">
    <property type="entry name" value="Winged helix-like DNA-binding domain superfamily/Winged helix DNA-binding domain"/>
    <property type="match status" value="1"/>
</dbReference>
<keyword evidence="2" id="KW-0238">DNA-binding</keyword>
<dbReference type="OrthoDB" id="9799482at2"/>
<dbReference type="GO" id="GO:0003677">
    <property type="term" value="F:DNA binding"/>
    <property type="evidence" value="ECO:0007669"/>
    <property type="project" value="UniProtKB-KW"/>
</dbReference>
<accession>A0A1H4JSV8</accession>
<name>A0A1H4JSV8_9FLAO</name>
<dbReference type="GO" id="GO:0003700">
    <property type="term" value="F:DNA-binding transcription factor activity"/>
    <property type="evidence" value="ECO:0007669"/>
    <property type="project" value="InterPro"/>
</dbReference>
<evidence type="ECO:0000256" key="4">
    <source>
        <dbReference type="SAM" id="Coils"/>
    </source>
</evidence>
<dbReference type="SUPFAM" id="SSF48008">
    <property type="entry name" value="GntR ligand-binding domain-like"/>
    <property type="match status" value="1"/>
</dbReference>
<gene>
    <name evidence="6" type="ORF">SAMN05192540_0545</name>
</gene>
<evidence type="ECO:0000256" key="1">
    <source>
        <dbReference type="ARBA" id="ARBA00023015"/>
    </source>
</evidence>
<dbReference type="InterPro" id="IPR000524">
    <property type="entry name" value="Tscrpt_reg_HTH_GntR"/>
</dbReference>
<dbReference type="InterPro" id="IPR011711">
    <property type="entry name" value="GntR_C"/>
</dbReference>
<dbReference type="InterPro" id="IPR036390">
    <property type="entry name" value="WH_DNA-bd_sf"/>
</dbReference>
<organism evidence="6 7">
    <name type="scientific">Maribacter dokdonensis</name>
    <dbReference type="NCBI Taxonomy" id="320912"/>
    <lineage>
        <taxon>Bacteria</taxon>
        <taxon>Pseudomonadati</taxon>
        <taxon>Bacteroidota</taxon>
        <taxon>Flavobacteriia</taxon>
        <taxon>Flavobacteriales</taxon>
        <taxon>Flavobacteriaceae</taxon>
        <taxon>Maribacter</taxon>
    </lineage>
</organism>
<proteinExistence type="predicted"/>
<keyword evidence="4" id="KW-0175">Coiled coil</keyword>
<dbReference type="PANTHER" id="PTHR43537">
    <property type="entry name" value="TRANSCRIPTIONAL REGULATOR, GNTR FAMILY"/>
    <property type="match status" value="1"/>
</dbReference>
<dbReference type="AlphaFoldDB" id="A0A1H4JSV8"/>
<sequence>MKLEILTRNEHKELHNTIIAKIRDLILNKNLEPGDKLPSERMLSEKFEVSRNNIREAIQKLEFYGILKSKPQSGTFVADIGPVAMKGMMKDILALEDPDFKSLVETRILLELKTVRLAAKRRTEEDLAKMEAALESYKEKVLNNEEAVQEDLLFHLAIAQACGNSTINRMMLIITPEIINNFEKYHVCDKDQGPKRIKEHQTIFDAIKEQDTQLAKQMMKDHFNELYKYCYNI</sequence>
<dbReference type="EMBL" id="FNTB01000001">
    <property type="protein sequence ID" value="SEB49076.1"/>
    <property type="molecule type" value="Genomic_DNA"/>
</dbReference>
<keyword evidence="1" id="KW-0805">Transcription regulation</keyword>
<feature type="domain" description="HTH gntR-type" evidence="5">
    <location>
        <begin position="12"/>
        <end position="80"/>
    </location>
</feature>
<dbReference type="Gene3D" id="1.20.120.530">
    <property type="entry name" value="GntR ligand-binding domain-like"/>
    <property type="match status" value="1"/>
</dbReference>
<evidence type="ECO:0000256" key="3">
    <source>
        <dbReference type="ARBA" id="ARBA00023163"/>
    </source>
</evidence>
<dbReference type="SMART" id="SM00345">
    <property type="entry name" value="HTH_GNTR"/>
    <property type="match status" value="1"/>
</dbReference>
<protein>
    <submittedName>
        <fullName evidence="6">Transcriptional regulator, GntR family</fullName>
    </submittedName>
</protein>
<reference evidence="6 7" key="1">
    <citation type="submission" date="2016-10" db="EMBL/GenBank/DDBJ databases">
        <authorList>
            <person name="de Groot N.N."/>
        </authorList>
    </citation>
    <scope>NUCLEOTIDE SEQUENCE [LARGE SCALE GENOMIC DNA]</scope>
    <source>
        <strain evidence="6 7">MAR_2009_71</strain>
    </source>
</reference>
<dbReference type="RefSeq" id="WP_074669974.1">
    <property type="nucleotide sequence ID" value="NZ_FNTB01000001.1"/>
</dbReference>
<evidence type="ECO:0000313" key="6">
    <source>
        <dbReference type="EMBL" id="SEB49076.1"/>
    </source>
</evidence>
<dbReference type="PRINTS" id="PR00035">
    <property type="entry name" value="HTHGNTR"/>
</dbReference>
<dbReference type="InterPro" id="IPR008920">
    <property type="entry name" value="TF_FadR/GntR_C"/>
</dbReference>
<dbReference type="Pfam" id="PF07729">
    <property type="entry name" value="FCD"/>
    <property type="match status" value="1"/>
</dbReference>
<evidence type="ECO:0000313" key="7">
    <source>
        <dbReference type="Proteomes" id="UP000183038"/>
    </source>
</evidence>
<dbReference type="InterPro" id="IPR036388">
    <property type="entry name" value="WH-like_DNA-bd_sf"/>
</dbReference>
<dbReference type="SMART" id="SM00895">
    <property type="entry name" value="FCD"/>
    <property type="match status" value="1"/>
</dbReference>
<dbReference type="CDD" id="cd07377">
    <property type="entry name" value="WHTH_GntR"/>
    <property type="match status" value="1"/>
</dbReference>